<comment type="caution">
    <text evidence="1">The sequence shown here is derived from an EMBL/GenBank/DDBJ whole genome shotgun (WGS) entry which is preliminary data.</text>
</comment>
<accession>A0AAV5SSY7</accession>
<dbReference type="EMBL" id="BTSX01000002">
    <property type="protein sequence ID" value="GMS85208.1"/>
    <property type="molecule type" value="Genomic_DNA"/>
</dbReference>
<proteinExistence type="predicted"/>
<reference evidence="1" key="1">
    <citation type="submission" date="2023-10" db="EMBL/GenBank/DDBJ databases">
        <title>Genome assembly of Pristionchus species.</title>
        <authorList>
            <person name="Yoshida K."/>
            <person name="Sommer R.J."/>
        </authorList>
    </citation>
    <scope>NUCLEOTIDE SEQUENCE</scope>
    <source>
        <strain evidence="1">RS0144</strain>
    </source>
</reference>
<dbReference type="Proteomes" id="UP001432027">
    <property type="component" value="Unassembled WGS sequence"/>
</dbReference>
<protein>
    <recommendedName>
        <fullName evidence="3">C2H2-type domain-containing protein</fullName>
    </recommendedName>
</protein>
<evidence type="ECO:0000313" key="2">
    <source>
        <dbReference type="Proteomes" id="UP001432027"/>
    </source>
</evidence>
<name>A0AAV5SSY7_9BILA</name>
<gene>
    <name evidence="1" type="ORF">PENTCL1PPCAC_7383</name>
</gene>
<evidence type="ECO:0000313" key="1">
    <source>
        <dbReference type="EMBL" id="GMS85208.1"/>
    </source>
</evidence>
<keyword evidence="2" id="KW-1185">Reference proteome</keyword>
<dbReference type="AlphaFoldDB" id="A0AAV5SSY7"/>
<sequence length="119" mass="13911">MFSYLPIKLIHFDSAYFLPSLVPLSQLNESGADIHPNPKCYDEIRRLFRETNREEMMYVVKSAPLTCGICSIRLSDIKDVLSHIFSQPHIDKYFSFWKNLLEMFPKVGYFTCVCFCVSQ</sequence>
<organism evidence="1 2">
    <name type="scientific">Pristionchus entomophagus</name>
    <dbReference type="NCBI Taxonomy" id="358040"/>
    <lineage>
        <taxon>Eukaryota</taxon>
        <taxon>Metazoa</taxon>
        <taxon>Ecdysozoa</taxon>
        <taxon>Nematoda</taxon>
        <taxon>Chromadorea</taxon>
        <taxon>Rhabditida</taxon>
        <taxon>Rhabditina</taxon>
        <taxon>Diplogasteromorpha</taxon>
        <taxon>Diplogasteroidea</taxon>
        <taxon>Neodiplogasteridae</taxon>
        <taxon>Pristionchus</taxon>
    </lineage>
</organism>
<evidence type="ECO:0008006" key="3">
    <source>
        <dbReference type="Google" id="ProtNLM"/>
    </source>
</evidence>